<evidence type="ECO:0000256" key="2">
    <source>
        <dbReference type="ARBA" id="ARBA00022801"/>
    </source>
</evidence>
<dbReference type="GO" id="GO:0020037">
    <property type="term" value="F:heme binding"/>
    <property type="evidence" value="ECO:0007669"/>
    <property type="project" value="InterPro"/>
</dbReference>
<dbReference type="InterPro" id="IPR017972">
    <property type="entry name" value="Cyt_P450_CS"/>
</dbReference>
<evidence type="ECO:0000256" key="3">
    <source>
        <dbReference type="PIRSR" id="PIRSR602401-1"/>
    </source>
</evidence>
<feature type="transmembrane region" description="Helical" evidence="4">
    <location>
        <begin position="100"/>
        <end position="122"/>
    </location>
</feature>
<dbReference type="GO" id="GO:0005506">
    <property type="term" value="F:iron ion binding"/>
    <property type="evidence" value="ECO:0007669"/>
    <property type="project" value="InterPro"/>
</dbReference>
<dbReference type="SUPFAM" id="SSF53474">
    <property type="entry name" value="alpha/beta-Hydrolases"/>
    <property type="match status" value="1"/>
</dbReference>
<dbReference type="PROSITE" id="PS01173">
    <property type="entry name" value="LIPASE_GDXG_HIS"/>
    <property type="match status" value="1"/>
</dbReference>
<reference evidence="6" key="1">
    <citation type="submission" date="2020-07" db="EMBL/GenBank/DDBJ databases">
        <title>Genome sequence and genetic diversity analysis of an under-domesticated orphan crop, white fonio (Digitaria exilis).</title>
        <authorList>
            <person name="Bennetzen J.L."/>
            <person name="Chen S."/>
            <person name="Ma X."/>
            <person name="Wang X."/>
            <person name="Yssel A.E.J."/>
            <person name="Chaluvadi S.R."/>
            <person name="Johnson M."/>
            <person name="Gangashetty P."/>
            <person name="Hamidou F."/>
            <person name="Sanogo M.D."/>
            <person name="Zwaenepoel A."/>
            <person name="Wallace J."/>
            <person name="Van De Peer Y."/>
            <person name="Van Deynze A."/>
        </authorList>
    </citation>
    <scope>NUCLEOTIDE SEQUENCE</scope>
    <source>
        <tissue evidence="6">Leaves</tissue>
    </source>
</reference>
<dbReference type="GO" id="GO:0016787">
    <property type="term" value="F:hydrolase activity"/>
    <property type="evidence" value="ECO:0007669"/>
    <property type="project" value="UniProtKB-KW"/>
</dbReference>
<dbReference type="InterPro" id="IPR013094">
    <property type="entry name" value="AB_hydrolase_3"/>
</dbReference>
<evidence type="ECO:0000259" key="5">
    <source>
        <dbReference type="Pfam" id="PF07859"/>
    </source>
</evidence>
<dbReference type="Gene3D" id="1.10.630.10">
    <property type="entry name" value="Cytochrome P450"/>
    <property type="match status" value="1"/>
</dbReference>
<proteinExistence type="inferred from homology"/>
<keyword evidence="7" id="KW-1185">Reference proteome</keyword>
<keyword evidence="4" id="KW-0472">Membrane</keyword>
<dbReference type="CDD" id="cd11073">
    <property type="entry name" value="CYP76-like"/>
    <property type="match status" value="1"/>
</dbReference>
<dbReference type="PROSITE" id="PS00086">
    <property type="entry name" value="CYTOCHROME_P450"/>
    <property type="match status" value="1"/>
</dbReference>
<comment type="cofactor">
    <cofactor evidence="3">
        <name>heme</name>
        <dbReference type="ChEBI" id="CHEBI:30413"/>
    </cofactor>
</comment>
<feature type="binding site" description="axial binding residue" evidence="3">
    <location>
        <position position="551"/>
    </location>
    <ligand>
        <name>heme</name>
        <dbReference type="ChEBI" id="CHEBI:30413"/>
    </ligand>
    <ligandPart>
        <name>Fe</name>
        <dbReference type="ChEBI" id="CHEBI:18248"/>
    </ligandPart>
</feature>
<dbReference type="InterPro" id="IPR029058">
    <property type="entry name" value="AB_hydrolase_fold"/>
</dbReference>
<evidence type="ECO:0000256" key="4">
    <source>
        <dbReference type="SAM" id="Phobius"/>
    </source>
</evidence>
<keyword evidence="3" id="KW-0349">Heme</keyword>
<organism evidence="6 7">
    <name type="scientific">Digitaria exilis</name>
    <dbReference type="NCBI Taxonomy" id="1010633"/>
    <lineage>
        <taxon>Eukaryota</taxon>
        <taxon>Viridiplantae</taxon>
        <taxon>Streptophyta</taxon>
        <taxon>Embryophyta</taxon>
        <taxon>Tracheophyta</taxon>
        <taxon>Spermatophyta</taxon>
        <taxon>Magnoliopsida</taxon>
        <taxon>Liliopsida</taxon>
        <taxon>Poales</taxon>
        <taxon>Poaceae</taxon>
        <taxon>PACMAD clade</taxon>
        <taxon>Panicoideae</taxon>
        <taxon>Panicodae</taxon>
        <taxon>Paniceae</taxon>
        <taxon>Anthephorinae</taxon>
        <taxon>Digitaria</taxon>
    </lineage>
</organism>
<dbReference type="Pfam" id="PF00067">
    <property type="entry name" value="p450"/>
    <property type="match status" value="1"/>
</dbReference>
<dbReference type="OrthoDB" id="6764281at2759"/>
<evidence type="ECO:0000313" key="7">
    <source>
        <dbReference type="Proteomes" id="UP000636709"/>
    </source>
</evidence>
<dbReference type="GO" id="GO:0004497">
    <property type="term" value="F:monooxygenase activity"/>
    <property type="evidence" value="ECO:0007669"/>
    <property type="project" value="InterPro"/>
</dbReference>
<evidence type="ECO:0000313" key="6">
    <source>
        <dbReference type="EMBL" id="KAF8753066.1"/>
    </source>
</evidence>
<dbReference type="PRINTS" id="PR00463">
    <property type="entry name" value="EP450I"/>
</dbReference>
<keyword evidence="2" id="KW-0378">Hydrolase</keyword>
<dbReference type="FunFam" id="1.10.630.10:FF:000067">
    <property type="entry name" value="Cytochrome P450 - like protein"/>
    <property type="match status" value="1"/>
</dbReference>
<dbReference type="InterPro" id="IPR002401">
    <property type="entry name" value="Cyt_P450_E_grp-I"/>
</dbReference>
<name>A0A835KQB7_9POAL</name>
<evidence type="ECO:0000256" key="1">
    <source>
        <dbReference type="ARBA" id="ARBA00010515"/>
    </source>
</evidence>
<dbReference type="PANTHER" id="PTHR47951">
    <property type="entry name" value="OS08G0547900 PROTEIN"/>
    <property type="match status" value="1"/>
</dbReference>
<dbReference type="AlphaFoldDB" id="A0A835KQB7"/>
<keyword evidence="4" id="KW-1133">Transmembrane helix</keyword>
<dbReference type="InterPro" id="IPR036396">
    <property type="entry name" value="Cyt_P450_sf"/>
</dbReference>
<gene>
    <name evidence="6" type="ORF">HU200_011718</name>
</gene>
<dbReference type="InterPro" id="IPR001128">
    <property type="entry name" value="Cyt_P450"/>
</dbReference>
<dbReference type="SUPFAM" id="SSF48264">
    <property type="entry name" value="Cytochrome P450"/>
    <property type="match status" value="1"/>
</dbReference>
<dbReference type="PANTHER" id="PTHR47951:SF3">
    <property type="entry name" value="CYTOCHROME P450, FAMILY 706, SUBFAMILY A, POLYPEPTIDE 4"/>
    <property type="match status" value="1"/>
</dbReference>
<keyword evidence="4" id="KW-0812">Transmembrane</keyword>
<dbReference type="Proteomes" id="UP000636709">
    <property type="component" value="Unassembled WGS sequence"/>
</dbReference>
<keyword evidence="3" id="KW-0479">Metal-binding</keyword>
<dbReference type="Gene3D" id="3.40.50.1820">
    <property type="entry name" value="alpha/beta hydrolase"/>
    <property type="match status" value="1"/>
</dbReference>
<dbReference type="Gene3D" id="3.40.30.10">
    <property type="entry name" value="Glutaredoxin"/>
    <property type="match status" value="1"/>
</dbReference>
<dbReference type="Pfam" id="PF07859">
    <property type="entry name" value="Abhydrolase_3"/>
    <property type="match status" value="1"/>
</dbReference>
<dbReference type="GO" id="GO:0016705">
    <property type="term" value="F:oxidoreductase activity, acting on paired donors, with incorporation or reduction of molecular oxygen"/>
    <property type="evidence" value="ECO:0007669"/>
    <property type="project" value="InterPro"/>
</dbReference>
<dbReference type="PRINTS" id="PR00385">
    <property type="entry name" value="P450"/>
</dbReference>
<accession>A0A835KQB7</accession>
<feature type="domain" description="Alpha/beta hydrolase fold-3" evidence="5">
    <location>
        <begin position="1019"/>
        <end position="1235"/>
    </location>
</feature>
<protein>
    <recommendedName>
        <fullName evidence="5">Alpha/beta hydrolase fold-3 domain-containing protein</fullName>
    </recommendedName>
</protein>
<dbReference type="InterPro" id="IPR002168">
    <property type="entry name" value="Lipase_GDXG_HIS_AS"/>
</dbReference>
<dbReference type="EMBL" id="JACEFO010000910">
    <property type="protein sequence ID" value="KAF8753066.1"/>
    <property type="molecule type" value="Genomic_DNA"/>
</dbReference>
<comment type="caution">
    <text evidence="6">The sequence shown here is derived from an EMBL/GenBank/DDBJ whole genome shotgun (WGS) entry which is preliminary data.</text>
</comment>
<keyword evidence="3" id="KW-0408">Iron</keyword>
<sequence length="1259" mass="138578">MPRRSSSALIHRPNQCPSVDPYPDAVHYSGHGLWHDNKADVMMPQHPTGGERGDVRDKPDAIAMPAGHPNEQETSHAYHTVHRKYPARRQLEPPAMDDDAAASTTLFYAALLLAAASFLYLASIRRRRRSDLPPGPRGLPLVGSLPSLDPQLHDYFARLASRYGPIFSIRLGSKLGVVVTSPSLAREVLRDNDLVFSNRDVPDAARSISYGGGQNIVWNPVGPTWRLLRRVCVREMLGPAGLENVRALREREFRATLRHLRASAGEPVDVGAQMFLTTMNVITGTLWGGNIGGEEERAAVGKEFRHLVAEITEMLGAPNVSDFFPALARFDLQGIRKKSDVLKERFNQMFARIIEQRVKADHAGGEPPAPDFLEYMLKLEKEGGDGKTTFTMTNVKALLMDMVVGGTETTSNTVEWAMAELMQKPKLLAKVREELDAVVGRDAVVEESHLPRLPYLHAVIKETLRLHPALPLMVPHCPDADATVGGYRVPAGCRVFVNVWAIMRDPSVWKDPTVFVPERFLAGAAEGEGRKLDFTGGEMDYLPFGSGRRICAGIAMADRMTAYSLAMLLQAFDWELPAGSRLDMDEKFAIVMKKATPLVAVPTPRLSRPELYDAYYVMGLHGERPKHPRIQPILKSRATTEFSGVPVANRRLRRKREMLKFLSKVVVEYCPLDPRKVAAVELLAQCNSRKAKDSNPSCSVELRRLPVPPPSAADPMSPPPRVIVTYPNGVEEAIVITEGDTAQGVRDQIIARGRLIDTELLFRNGGEEWPVVIPEEELRMPFPGIKVKTPSQQRSLSPVQVRRSIRSQRREKPQSVAYKFHNGGWHWNRFHRWQPNYCHLIEAPGIRCPGQWTGHSGRHRELRRLARYTVTVSTARTGLTDQNAPSLSSRLDATNAAHRTRAHIINARLVSCHNHTVGRKQSRVRGETHKTTTMGDITAAAAGDAPAPPQLTKENNLFMNIVVNPDGTVTRPEVPLVPPSSAAGGAASRDVPLDASAGTYLRLFLPDPIPPTPSKLPVVLYFHGGGFVILSAATAFYHAHCESMAAAVPCIVASLEYRLAPEHRLPAAYHDAAAAASWLRDGASQDPWLAAHADLSRCYLMGSSSGGNMAFFAGIQASKGGAAAVRGLMLHQPYLGGVDRTASEAGSEDDFMLPLEASDKLWSLALPEGADRDHEFCNPVKAMAPADLAGLPRCLVTGNRDDPLIDRQREFARWLQDKGGVEVVAKTDHTGFHACELFVLEKAQELFAAMREFMFADGA</sequence>
<comment type="similarity">
    <text evidence="1">Belongs to the 'GDXG' lipolytic enzyme family.</text>
</comment>